<proteinExistence type="predicted"/>
<evidence type="ECO:0000313" key="2">
    <source>
        <dbReference type="EMBL" id="NLP84484.1"/>
    </source>
</evidence>
<reference evidence="2 3" key="1">
    <citation type="submission" date="2020-04" db="EMBL/GenBank/DDBJ databases">
        <title>CFH 90308 Microbacterium sp.</title>
        <authorList>
            <person name="Nie G."/>
            <person name="Ming H."/>
            <person name="Xia T."/>
        </authorList>
    </citation>
    <scope>NUCLEOTIDE SEQUENCE [LARGE SCALE GENOMIC DNA]</scope>
    <source>
        <strain evidence="2 3">CFH 90308</strain>
    </source>
</reference>
<evidence type="ECO:0000256" key="1">
    <source>
        <dbReference type="SAM" id="Phobius"/>
    </source>
</evidence>
<feature type="transmembrane region" description="Helical" evidence="1">
    <location>
        <begin position="223"/>
        <end position="240"/>
    </location>
</feature>
<comment type="caution">
    <text evidence="2">The sequence shown here is derived from an EMBL/GenBank/DDBJ whole genome shotgun (WGS) entry which is preliminary data.</text>
</comment>
<accession>A0ABX1KBZ4</accession>
<dbReference type="Pfam" id="PF04854">
    <property type="entry name" value="DUF624"/>
    <property type="match status" value="1"/>
</dbReference>
<feature type="transmembrane region" description="Helical" evidence="1">
    <location>
        <begin position="123"/>
        <end position="149"/>
    </location>
</feature>
<protein>
    <submittedName>
        <fullName evidence="2">DUF624 domain-containing protein</fullName>
    </submittedName>
</protein>
<dbReference type="RefSeq" id="WP_168912970.1">
    <property type="nucleotide sequence ID" value="NZ_JABACI010000003.1"/>
</dbReference>
<organism evidence="2 3">
    <name type="scientific">Microbacterium salsuginis</name>
    <dbReference type="NCBI Taxonomy" id="2722803"/>
    <lineage>
        <taxon>Bacteria</taxon>
        <taxon>Bacillati</taxon>
        <taxon>Actinomycetota</taxon>
        <taxon>Actinomycetes</taxon>
        <taxon>Micrococcales</taxon>
        <taxon>Microbacteriaceae</taxon>
        <taxon>Microbacterium</taxon>
    </lineage>
</organism>
<feature type="transmembrane region" description="Helical" evidence="1">
    <location>
        <begin position="47"/>
        <end position="67"/>
    </location>
</feature>
<keyword evidence="1" id="KW-0812">Transmembrane</keyword>
<feature type="transmembrane region" description="Helical" evidence="1">
    <location>
        <begin position="193"/>
        <end position="217"/>
    </location>
</feature>
<dbReference type="InterPro" id="IPR006938">
    <property type="entry name" value="DUF624"/>
</dbReference>
<keyword evidence="1" id="KW-0472">Membrane</keyword>
<keyword evidence="3" id="KW-1185">Reference proteome</keyword>
<feature type="transmembrane region" description="Helical" evidence="1">
    <location>
        <begin position="79"/>
        <end position="102"/>
    </location>
</feature>
<keyword evidence="1" id="KW-1133">Transmembrane helix</keyword>
<sequence>MTKATRDLAPGRMDFDAERHARRPAPMTGDRGAPDPRRELFGRVTGVIYWYVIVEICFLLAAAPGFVGILLLERAPSNIPLYALCLLPVGPAFSAAMSAMAARGRDEELSVWPRFWRAYLGNVRDVLFVWIPALAVATILGMNVAFGGVAGIDGFFIGASVVLLVVVALWSANGVVIASHFRFRARDTARLALYYLAAKPLVTLGTLSYLVLATAIVAFSSDWVLALLGVFFAAFARVVARPMIADITTRFVAPDGSAPDES</sequence>
<dbReference type="Proteomes" id="UP001429745">
    <property type="component" value="Unassembled WGS sequence"/>
</dbReference>
<feature type="transmembrane region" description="Helical" evidence="1">
    <location>
        <begin position="155"/>
        <end position="181"/>
    </location>
</feature>
<gene>
    <name evidence="2" type="ORF">HF576_11545</name>
</gene>
<dbReference type="EMBL" id="JABACI010000003">
    <property type="protein sequence ID" value="NLP84484.1"/>
    <property type="molecule type" value="Genomic_DNA"/>
</dbReference>
<name>A0ABX1KBZ4_9MICO</name>
<evidence type="ECO:0000313" key="3">
    <source>
        <dbReference type="Proteomes" id="UP001429745"/>
    </source>
</evidence>